<evidence type="ECO:0000313" key="2">
    <source>
        <dbReference type="Proteomes" id="UP000184225"/>
    </source>
</evidence>
<evidence type="ECO:0000313" key="1">
    <source>
        <dbReference type="EMBL" id="SHI78088.1"/>
    </source>
</evidence>
<dbReference type="STRING" id="579105.SAMN04488096_104236"/>
<keyword evidence="2" id="KW-1185">Reference proteome</keyword>
<keyword evidence="1" id="KW-0418">Kinase</keyword>
<dbReference type="GO" id="GO:0016301">
    <property type="term" value="F:kinase activity"/>
    <property type="evidence" value="ECO:0007669"/>
    <property type="project" value="UniProtKB-KW"/>
</dbReference>
<dbReference type="Proteomes" id="UP000184225">
    <property type="component" value="Unassembled WGS sequence"/>
</dbReference>
<proteinExistence type="predicted"/>
<protein>
    <submittedName>
        <fullName evidence="1">Lipopolysaccharide kinase (Kdo/WaaP) family protein</fullName>
    </submittedName>
</protein>
<reference evidence="1 2" key="1">
    <citation type="submission" date="2016-11" db="EMBL/GenBank/DDBJ databases">
        <authorList>
            <person name="Jaros S."/>
            <person name="Januszkiewicz K."/>
            <person name="Wedrychowicz H."/>
        </authorList>
    </citation>
    <scope>NUCLEOTIDE SEQUENCE [LARGE SCALE GENOMIC DNA]</scope>
    <source>
        <strain evidence="1 2">DSM 21425</strain>
    </source>
</reference>
<organism evidence="1 2">
    <name type="scientific">Mesonia phycicola</name>
    <dbReference type="NCBI Taxonomy" id="579105"/>
    <lineage>
        <taxon>Bacteria</taxon>
        <taxon>Pseudomonadati</taxon>
        <taxon>Bacteroidota</taxon>
        <taxon>Flavobacteriia</taxon>
        <taxon>Flavobacteriales</taxon>
        <taxon>Flavobacteriaceae</taxon>
        <taxon>Mesonia</taxon>
    </lineage>
</organism>
<name>A0A1M6DYJ3_9FLAO</name>
<dbReference type="AlphaFoldDB" id="A0A1M6DYJ3"/>
<accession>A0A1M6DYJ3</accession>
<keyword evidence="1" id="KW-0808">Transferase</keyword>
<gene>
    <name evidence="1" type="ORF">SAMN04488096_104236</name>
</gene>
<dbReference type="EMBL" id="FQYY01000004">
    <property type="protein sequence ID" value="SHI78088.1"/>
    <property type="molecule type" value="Genomic_DNA"/>
</dbReference>
<sequence length="257" mass="30913">MYFCKMKYTFSEAYKSKKKQVVNCIDNFQTEGQILGNANRNVIKLFDIEGVTLNIKSFKIPNLINQFVYKYFRKSKAQRSFEYAEKLQELGFGTPDPIAFFEFPSSALFKKSFYVSKHLHTDYTYRDLTHNFDIPNHEEILRAFTRFTFQLHEKEVLFLDHSPGNTLIEITGNNYQFYLVDLNRMEFKPLSFEERIKNFKRLTVHRSMVEIMSDEYAKCIGGDYQKIVDLMWSETQKFQEKFHNKRKFKKKIKFWKK</sequence>
<dbReference type="Pfam" id="PF06293">
    <property type="entry name" value="Kdo"/>
    <property type="match status" value="1"/>
</dbReference>